<keyword evidence="1" id="KW-0378">Hydrolase</keyword>
<sequence>MGDVIVEDPRMAALVAPDAKLEKLWTGAIWSEGPVWWEDGSVTWSDIPNNRMLRWHPEEGGSVFRQPSRHTNGHTRDREGRLVSCEHSGRAVSRTEADGAVVTLVDRYDGKRLNSPNDVVVKSDGTIWFTDPPYGILSDHEGVKADSEIGACYVYRFDPETGELTVVADDFDRPNGLAFSVDESLLYISDTGRSDAPDGPPHIRVFEVADGRHLRNGRIFAEVLPGAPDGFRLDVHGHIFTSAHDGIQVYTPEGERLGRILVPEIVANCTFGGPQRNRLFITASTSLYAIDVLTSGLPGR</sequence>
<dbReference type="KEGG" id="mey:TM49_22120"/>
<dbReference type="Pfam" id="PF08450">
    <property type="entry name" value="SGL"/>
    <property type="match status" value="1"/>
</dbReference>
<proteinExistence type="predicted"/>
<dbReference type="Proteomes" id="UP000032611">
    <property type="component" value="Chromosome"/>
</dbReference>
<feature type="domain" description="SMP-30/Gluconolactonase/LRE-like region" evidence="4">
    <location>
        <begin position="30"/>
        <end position="284"/>
    </location>
</feature>
<feature type="binding site" evidence="3">
    <location>
        <position position="175"/>
    </location>
    <ligand>
        <name>a divalent metal cation</name>
        <dbReference type="ChEBI" id="CHEBI:60240"/>
    </ligand>
</feature>
<gene>
    <name evidence="5" type="ORF">TM49_22120</name>
</gene>
<dbReference type="PATRIC" id="fig|1486262.3.peg.4570"/>
<dbReference type="RefSeq" id="WP_045684415.1">
    <property type="nucleotide sequence ID" value="NZ_CP010803.1"/>
</dbReference>
<keyword evidence="6" id="KW-1185">Reference proteome</keyword>
<dbReference type="SUPFAM" id="SSF63829">
    <property type="entry name" value="Calcium-dependent phosphotriesterase"/>
    <property type="match status" value="1"/>
</dbReference>
<feature type="binding site" evidence="3">
    <location>
        <position position="32"/>
    </location>
    <ligand>
        <name>a divalent metal cation</name>
        <dbReference type="ChEBI" id="CHEBI:60240"/>
    </ligand>
</feature>
<keyword evidence="3" id="KW-0862">Zinc</keyword>
<feature type="binding site" evidence="3">
    <location>
        <position position="229"/>
    </location>
    <ligand>
        <name>a divalent metal cation</name>
        <dbReference type="ChEBI" id="CHEBI:60240"/>
    </ligand>
</feature>
<reference evidence="5 6" key="1">
    <citation type="journal article" date="2015" name="Genome Announc.">
        <title>Complete genome sequence of Martelella endophytica YC6887, which has antifungal activity associated with a halophyte.</title>
        <authorList>
            <person name="Khan A."/>
            <person name="Khan H."/>
            <person name="Chung E.J."/>
            <person name="Hossain M.T."/>
            <person name="Chung Y.R."/>
        </authorList>
    </citation>
    <scope>NUCLEOTIDE SEQUENCE [LARGE SCALE GENOMIC DNA]</scope>
    <source>
        <strain evidence="5">YC6887</strain>
    </source>
</reference>
<dbReference type="HOGENOM" id="CLU_036110_0_0_5"/>
<dbReference type="GO" id="GO:0046872">
    <property type="term" value="F:metal ion binding"/>
    <property type="evidence" value="ECO:0007669"/>
    <property type="project" value="UniProtKB-KW"/>
</dbReference>
<dbReference type="InterPro" id="IPR011042">
    <property type="entry name" value="6-blade_b-propeller_TolB-like"/>
</dbReference>
<dbReference type="InterPro" id="IPR005511">
    <property type="entry name" value="SMP-30"/>
</dbReference>
<evidence type="ECO:0000256" key="2">
    <source>
        <dbReference type="PIRSR" id="PIRSR605511-1"/>
    </source>
</evidence>
<dbReference type="OrthoDB" id="241638at2"/>
<protein>
    <submittedName>
        <fullName evidence="5">Gluconolactonase</fullName>
    </submittedName>
</protein>
<organism evidence="5 6">
    <name type="scientific">Martelella endophytica</name>
    <dbReference type="NCBI Taxonomy" id="1486262"/>
    <lineage>
        <taxon>Bacteria</taxon>
        <taxon>Pseudomonadati</taxon>
        <taxon>Pseudomonadota</taxon>
        <taxon>Alphaproteobacteria</taxon>
        <taxon>Hyphomicrobiales</taxon>
        <taxon>Aurantimonadaceae</taxon>
        <taxon>Martelella</taxon>
    </lineage>
</organism>
<evidence type="ECO:0000256" key="1">
    <source>
        <dbReference type="ARBA" id="ARBA00022801"/>
    </source>
</evidence>
<dbReference type="AlphaFoldDB" id="A0A0D5LU52"/>
<dbReference type="STRING" id="1486262.TM49_22120"/>
<feature type="binding site" evidence="3">
    <location>
        <position position="117"/>
    </location>
    <ligand>
        <name>substrate</name>
    </ligand>
</feature>
<dbReference type="PRINTS" id="PR01790">
    <property type="entry name" value="SMP30FAMILY"/>
</dbReference>
<feature type="active site" description="Proton donor/acceptor" evidence="2">
    <location>
        <position position="229"/>
    </location>
</feature>
<evidence type="ECO:0000313" key="5">
    <source>
        <dbReference type="EMBL" id="AJY47764.1"/>
    </source>
</evidence>
<accession>A0A0D5LU52</accession>
<dbReference type="PANTHER" id="PTHR47572">
    <property type="entry name" value="LIPOPROTEIN-RELATED"/>
    <property type="match status" value="1"/>
</dbReference>
<evidence type="ECO:0000259" key="4">
    <source>
        <dbReference type="Pfam" id="PF08450"/>
    </source>
</evidence>
<dbReference type="EMBL" id="CP010803">
    <property type="protein sequence ID" value="AJY47764.1"/>
    <property type="molecule type" value="Genomic_DNA"/>
</dbReference>
<dbReference type="PANTHER" id="PTHR47572:SF4">
    <property type="entry name" value="LACTONASE DRP35"/>
    <property type="match status" value="1"/>
</dbReference>
<keyword evidence="3" id="KW-0479">Metal-binding</keyword>
<dbReference type="GO" id="GO:0016787">
    <property type="term" value="F:hydrolase activity"/>
    <property type="evidence" value="ECO:0007669"/>
    <property type="project" value="UniProtKB-KW"/>
</dbReference>
<comment type="cofactor">
    <cofactor evidence="3">
        <name>Zn(2+)</name>
        <dbReference type="ChEBI" id="CHEBI:29105"/>
    </cofactor>
    <text evidence="3">Binds 1 divalent metal cation per subunit.</text>
</comment>
<evidence type="ECO:0000256" key="3">
    <source>
        <dbReference type="PIRSR" id="PIRSR605511-2"/>
    </source>
</evidence>
<dbReference type="Gene3D" id="2.120.10.30">
    <property type="entry name" value="TolB, C-terminal domain"/>
    <property type="match status" value="1"/>
</dbReference>
<evidence type="ECO:0000313" key="6">
    <source>
        <dbReference type="Proteomes" id="UP000032611"/>
    </source>
</evidence>
<dbReference type="InterPro" id="IPR013658">
    <property type="entry name" value="SGL"/>
</dbReference>
<name>A0A0D5LU52_MAREN</name>
<dbReference type="InterPro" id="IPR051262">
    <property type="entry name" value="SMP-30/CGR1_Lactonase"/>
</dbReference>